<proteinExistence type="predicted"/>
<evidence type="ECO:0000256" key="1">
    <source>
        <dbReference type="SAM" id="MobiDB-lite"/>
    </source>
</evidence>
<gene>
    <name evidence="2" type="ORF">EX30DRAFT_343974</name>
</gene>
<protein>
    <submittedName>
        <fullName evidence="2">Uncharacterized protein</fullName>
    </submittedName>
</protein>
<dbReference type="InParanoid" id="A0A4S2ML19"/>
<organism evidence="2 3">
    <name type="scientific">Ascodesmis nigricans</name>
    <dbReference type="NCBI Taxonomy" id="341454"/>
    <lineage>
        <taxon>Eukaryota</taxon>
        <taxon>Fungi</taxon>
        <taxon>Dikarya</taxon>
        <taxon>Ascomycota</taxon>
        <taxon>Pezizomycotina</taxon>
        <taxon>Pezizomycetes</taxon>
        <taxon>Pezizales</taxon>
        <taxon>Ascodesmidaceae</taxon>
        <taxon>Ascodesmis</taxon>
    </lineage>
</organism>
<accession>A0A4S2ML19</accession>
<dbReference type="AlphaFoldDB" id="A0A4S2ML19"/>
<name>A0A4S2ML19_9PEZI</name>
<dbReference type="Proteomes" id="UP000298138">
    <property type="component" value="Unassembled WGS sequence"/>
</dbReference>
<reference evidence="2 3" key="1">
    <citation type="submission" date="2019-04" db="EMBL/GenBank/DDBJ databases">
        <title>Comparative genomics and transcriptomics to analyze fruiting body development in filamentous ascomycetes.</title>
        <authorList>
            <consortium name="DOE Joint Genome Institute"/>
            <person name="Lutkenhaus R."/>
            <person name="Traeger S."/>
            <person name="Breuer J."/>
            <person name="Kuo A."/>
            <person name="Lipzen A."/>
            <person name="Pangilinan J."/>
            <person name="Dilworth D."/>
            <person name="Sandor L."/>
            <person name="Poggeler S."/>
            <person name="Barry K."/>
            <person name="Grigoriev I.V."/>
            <person name="Nowrousian M."/>
        </authorList>
    </citation>
    <scope>NUCLEOTIDE SEQUENCE [LARGE SCALE GENOMIC DNA]</scope>
    <source>
        <strain evidence="2 3">CBS 389.68</strain>
    </source>
</reference>
<keyword evidence="3" id="KW-1185">Reference proteome</keyword>
<dbReference type="EMBL" id="ML220151">
    <property type="protein sequence ID" value="TGZ77613.1"/>
    <property type="molecule type" value="Genomic_DNA"/>
</dbReference>
<feature type="region of interest" description="Disordered" evidence="1">
    <location>
        <begin position="1"/>
        <end position="45"/>
    </location>
</feature>
<evidence type="ECO:0000313" key="2">
    <source>
        <dbReference type="EMBL" id="TGZ77613.1"/>
    </source>
</evidence>
<sequence length="260" mass="29272">MKKGSPVKTSHTHFGAVGLVRPNTHRNVIRSNREDPQTKPRDDLATKTIRIATPADSERNVDSHWCYGPKGTARKRHHRGAPIPGICHISVNKGQSRAIHPLAKELEHALNSSTSPITEDLERQVIDTNAIALAHCAAANAECVEYLQHAAAIRNSLSQTSTKLSDAKTKFQQLLVSKQQQLDEMWKAHGRLSEKLMRDIEELIALNEQNEPAGIDSFMQHVRKDFEKLGKEWSARAVKMEKEFEEELRKKRELATAVML</sequence>
<feature type="compositionally biased region" description="Basic and acidic residues" evidence="1">
    <location>
        <begin position="31"/>
        <end position="45"/>
    </location>
</feature>
<evidence type="ECO:0000313" key="3">
    <source>
        <dbReference type="Proteomes" id="UP000298138"/>
    </source>
</evidence>